<dbReference type="RefSeq" id="WP_304416824.1">
    <property type="nucleotide sequence ID" value="NZ_JANAIE010000003.1"/>
</dbReference>
<dbReference type="PROSITE" id="PS51197">
    <property type="entry name" value="HTH_RRF2_2"/>
    <property type="match status" value="1"/>
</dbReference>
<gene>
    <name evidence="1" type="ORF">NMK71_03000</name>
</gene>
<dbReference type="AlphaFoldDB" id="A0A9X4MXJ3"/>
<proteinExistence type="predicted"/>
<dbReference type="SUPFAM" id="SSF46785">
    <property type="entry name" value="Winged helix' DNA-binding domain"/>
    <property type="match status" value="1"/>
</dbReference>
<protein>
    <submittedName>
        <fullName evidence="1">Rrf2 family transcriptional regulator</fullName>
    </submittedName>
</protein>
<dbReference type="PANTHER" id="PTHR33221">
    <property type="entry name" value="WINGED HELIX-TURN-HELIX TRANSCRIPTIONAL REGULATOR, RRF2 FAMILY"/>
    <property type="match status" value="1"/>
</dbReference>
<evidence type="ECO:0000313" key="1">
    <source>
        <dbReference type="EMBL" id="MDG4945370.1"/>
    </source>
</evidence>
<dbReference type="NCBIfam" id="TIGR00738">
    <property type="entry name" value="rrf2_super"/>
    <property type="match status" value="1"/>
</dbReference>
<keyword evidence="2" id="KW-1185">Reference proteome</keyword>
<dbReference type="GO" id="GO:0003700">
    <property type="term" value="F:DNA-binding transcription factor activity"/>
    <property type="evidence" value="ECO:0007669"/>
    <property type="project" value="TreeGrafter"/>
</dbReference>
<dbReference type="Proteomes" id="UP001152599">
    <property type="component" value="Unassembled WGS sequence"/>
</dbReference>
<dbReference type="EMBL" id="JANCMU010000001">
    <property type="protein sequence ID" value="MDG4945370.1"/>
    <property type="molecule type" value="Genomic_DNA"/>
</dbReference>
<dbReference type="InterPro" id="IPR036390">
    <property type="entry name" value="WH_DNA-bd_sf"/>
</dbReference>
<name>A0A9X4MXJ3_9FLAO</name>
<dbReference type="InterPro" id="IPR036388">
    <property type="entry name" value="WH-like_DNA-bd_sf"/>
</dbReference>
<dbReference type="GO" id="GO:0005829">
    <property type="term" value="C:cytosol"/>
    <property type="evidence" value="ECO:0007669"/>
    <property type="project" value="TreeGrafter"/>
</dbReference>
<dbReference type="PROSITE" id="PS01332">
    <property type="entry name" value="HTH_RRF2_1"/>
    <property type="match status" value="1"/>
</dbReference>
<accession>A0A9X4MXJ3</accession>
<dbReference type="Pfam" id="PF02082">
    <property type="entry name" value="Rrf2"/>
    <property type="match status" value="1"/>
</dbReference>
<dbReference type="InterPro" id="IPR000944">
    <property type="entry name" value="Tscrpt_reg_Rrf2"/>
</dbReference>
<dbReference type="Gene3D" id="1.10.10.10">
    <property type="entry name" value="Winged helix-like DNA-binding domain superfamily/Winged helix DNA-binding domain"/>
    <property type="match status" value="1"/>
</dbReference>
<evidence type="ECO:0000313" key="2">
    <source>
        <dbReference type="Proteomes" id="UP001152599"/>
    </source>
</evidence>
<organism evidence="1 2">
    <name type="scientific">Profundicola chukchiensis</name>
    <dbReference type="NCBI Taxonomy" id="2961959"/>
    <lineage>
        <taxon>Bacteria</taxon>
        <taxon>Pseudomonadati</taxon>
        <taxon>Bacteroidota</taxon>
        <taxon>Flavobacteriia</taxon>
        <taxon>Flavobacteriales</taxon>
        <taxon>Weeksellaceae</taxon>
        <taxon>Profundicola</taxon>
    </lineage>
</organism>
<sequence length="146" mass="15970">MFSKACEYGIRASIFIATKSMNSERVRLRDVAQEIETPEAFTAKIMQDLARCGIVNSIKGPKGGFEIDPGKLESIKLKDIVVAIDGNQIFTGCGLGLKKCNAEKPCPIHNKFAKIRNGLGKMLSETSLARLAEQVEDGSAYLKTFK</sequence>
<dbReference type="InterPro" id="IPR030489">
    <property type="entry name" value="TR_Rrf2-type_CS"/>
</dbReference>
<comment type="caution">
    <text evidence="1">The sequence shown here is derived from an EMBL/GenBank/DDBJ whole genome shotgun (WGS) entry which is preliminary data.</text>
</comment>
<reference evidence="1" key="1">
    <citation type="submission" date="2022-07" db="EMBL/GenBank/DDBJ databases">
        <title>Description and genome-wide analysis of Profundicola chukchiensis gen. nov., sp. nov., marine bacteria isolated from bottom sediments of the Chukchi Sea.</title>
        <authorList>
            <person name="Romanenko L."/>
            <person name="Otstavnykh N."/>
            <person name="Kurilenko V."/>
            <person name="Eremeev V."/>
            <person name="Velansky P."/>
            <person name="Mikhailov V."/>
            <person name="Isaeva M."/>
        </authorList>
    </citation>
    <scope>NUCLEOTIDE SEQUENCE</scope>
    <source>
        <strain evidence="1">KMM 9713</strain>
    </source>
</reference>
<dbReference type="PANTHER" id="PTHR33221:SF15">
    <property type="entry name" value="HTH-TYPE TRANSCRIPTIONAL REGULATOR YWGB-RELATED"/>
    <property type="match status" value="1"/>
</dbReference>